<dbReference type="EMBL" id="CM004394">
    <property type="protein sequence ID" value="KAG8648661.1"/>
    <property type="molecule type" value="Genomic_DNA"/>
</dbReference>
<dbReference type="Proteomes" id="UP000091857">
    <property type="component" value="Chromosome 8"/>
</dbReference>
<evidence type="ECO:0000313" key="1">
    <source>
        <dbReference type="EMBL" id="KAG8648661.1"/>
    </source>
</evidence>
<reference evidence="2" key="1">
    <citation type="journal article" date="2016" name="Nat. Biotechnol.">
        <title>Sequencing wild and cultivated cassava and related species reveals extensive interspecific hybridization and genetic diversity.</title>
        <authorList>
            <person name="Bredeson J.V."/>
            <person name="Lyons J.B."/>
            <person name="Prochnik S.E."/>
            <person name="Wu G.A."/>
            <person name="Ha C.M."/>
            <person name="Edsinger-Gonzales E."/>
            <person name="Grimwood J."/>
            <person name="Schmutz J."/>
            <person name="Rabbi I.Y."/>
            <person name="Egesi C."/>
            <person name="Nauluvula P."/>
            <person name="Lebot V."/>
            <person name="Ndunguru J."/>
            <person name="Mkamilo G."/>
            <person name="Bart R.S."/>
            <person name="Setter T.L."/>
            <person name="Gleadow R.M."/>
            <person name="Kulakow P."/>
            <person name="Ferguson M.E."/>
            <person name="Rounsley S."/>
            <person name="Rokhsar D.S."/>
        </authorList>
    </citation>
    <scope>NUCLEOTIDE SEQUENCE [LARGE SCALE GENOMIC DNA]</scope>
    <source>
        <strain evidence="2">cv. AM560-2</strain>
    </source>
</reference>
<keyword evidence="2" id="KW-1185">Reference proteome</keyword>
<accession>A0ACB7H910</accession>
<name>A0ACB7H910_MANES</name>
<sequence length="904" mass="100006">MASESDDEFVTLLCTNPNAAEDTETFISTTDIHNWELSAILRCQTVKIQAHRVRLVEQSSYFHGLLSGSFCESNLSCVSIQWNMEVFINVLKCVYGCKVDITSKTFLSLFEAALYFGVESLLLTCKTWFSEASSTKGPGLLEIQVDDLIHIWNFGLEHDASNLCEMHLADALLVWLTANTERLEPLSKAEDDCTGILNQLRISLLPLWFAAGKRRSCYFTELAEKSMETIFRLLKIPPADSIGIFDDGDLDHLRIRLTEYSKKVNLSGCPQITSVILLLSLLPNSYCVDFMLRKSIRQSLINLERLSANRDQCGSGILHGLPPILSFEGVEEVDISKCPRLHLESTIEIFLKSFPSLRKLRATHLLNFKTTTLHKLMLKCPRISEVDLTIDITPLIPAQVSVISSSPVIVPPLTNKSCFVGNNFLGMASYHSQPSVSNITRLILEGRSDISDTGISNLICRCSKLHSILVCDTSFGINSIQALCSGITSFGPAASDLEKRCSDTLAFKLQTLHIGGCMGVDERSLFDLMSQTQALVSLCLRGTHVVDDALYHFPGSSLEILDISNTMVSGDALAYIVNGNPALKCLNARGCKNLIHQGSNTSGTELSSSYSCRDLYTVLGKKCMLEEIAFGWGFSWLSLLALRPAIMSLRAISVGLGGSLGEDALRLLPTTCPMLESLILCFQVISDAIIINFMRSLRHLQALSLCYCLGDVSTSSFKNSIANLRKLRLERVTPQMTNNDLVVLTQNCASLVEFSLVGCRLLNSDSLRLISQGWPGLISVHLEDCGEVTATGVSYLFNCRALEDILLRHNGPGIPSSFILDAASKMPMLRQLALDLCDACEGDFDIPNDGNRYLLSIVKIARCKFQRSTNIYFQETHRRPVHKDTLVLVWNAQNLNSTVVKERI</sequence>
<evidence type="ECO:0000313" key="2">
    <source>
        <dbReference type="Proteomes" id="UP000091857"/>
    </source>
</evidence>
<proteinExistence type="predicted"/>
<gene>
    <name evidence="1" type="ORF">MANES_08G022900v8</name>
</gene>
<protein>
    <submittedName>
        <fullName evidence="1">Uncharacterized protein</fullName>
    </submittedName>
</protein>
<organism evidence="1 2">
    <name type="scientific">Manihot esculenta</name>
    <name type="common">Cassava</name>
    <name type="synonym">Jatropha manihot</name>
    <dbReference type="NCBI Taxonomy" id="3983"/>
    <lineage>
        <taxon>Eukaryota</taxon>
        <taxon>Viridiplantae</taxon>
        <taxon>Streptophyta</taxon>
        <taxon>Embryophyta</taxon>
        <taxon>Tracheophyta</taxon>
        <taxon>Spermatophyta</taxon>
        <taxon>Magnoliopsida</taxon>
        <taxon>eudicotyledons</taxon>
        <taxon>Gunneridae</taxon>
        <taxon>Pentapetalae</taxon>
        <taxon>rosids</taxon>
        <taxon>fabids</taxon>
        <taxon>Malpighiales</taxon>
        <taxon>Euphorbiaceae</taxon>
        <taxon>Crotonoideae</taxon>
        <taxon>Manihoteae</taxon>
        <taxon>Manihot</taxon>
    </lineage>
</organism>
<comment type="caution">
    <text evidence="1">The sequence shown here is derived from an EMBL/GenBank/DDBJ whole genome shotgun (WGS) entry which is preliminary data.</text>
</comment>